<sequence>MPEKRFIWPLLGILKHLLPRLLEPSLPLNTNMRPDTHSYVQAPLLYS</sequence>
<proteinExistence type="evidence at transcript level"/>
<accession>C6T6J0</accession>
<evidence type="ECO:0000313" key="1">
    <source>
        <dbReference type="EMBL" id="ACU17422.1"/>
    </source>
</evidence>
<dbReference type="EMBL" id="BT093056">
    <property type="protein sequence ID" value="ACU17422.1"/>
    <property type="molecule type" value="mRNA"/>
</dbReference>
<reference evidence="1" key="1">
    <citation type="submission" date="2009-08" db="EMBL/GenBank/DDBJ databases">
        <authorList>
            <person name="Cheung F."/>
            <person name="Xiao Y."/>
            <person name="Chan A."/>
            <person name="Moskal W."/>
            <person name="Town C.D."/>
        </authorList>
    </citation>
    <scope>NUCLEOTIDE SEQUENCE</scope>
</reference>
<protein>
    <submittedName>
        <fullName evidence="1">Uncharacterized protein</fullName>
    </submittedName>
</protein>
<organism evidence="1">
    <name type="scientific">Glycine max</name>
    <name type="common">Soybean</name>
    <name type="synonym">Glycine hispida</name>
    <dbReference type="NCBI Taxonomy" id="3847"/>
    <lineage>
        <taxon>Eukaryota</taxon>
        <taxon>Viridiplantae</taxon>
        <taxon>Streptophyta</taxon>
        <taxon>Embryophyta</taxon>
        <taxon>Tracheophyta</taxon>
        <taxon>Spermatophyta</taxon>
        <taxon>Magnoliopsida</taxon>
        <taxon>eudicotyledons</taxon>
        <taxon>Gunneridae</taxon>
        <taxon>Pentapetalae</taxon>
        <taxon>rosids</taxon>
        <taxon>fabids</taxon>
        <taxon>Fabales</taxon>
        <taxon>Fabaceae</taxon>
        <taxon>Papilionoideae</taxon>
        <taxon>50 kb inversion clade</taxon>
        <taxon>NPAAA clade</taxon>
        <taxon>indigoferoid/millettioid clade</taxon>
        <taxon>Phaseoleae</taxon>
        <taxon>Glycine</taxon>
        <taxon>Glycine subgen. Soja</taxon>
    </lineage>
</organism>
<dbReference type="AlphaFoldDB" id="C6T6J0"/>
<name>C6T6J0_SOYBN</name>